<evidence type="ECO:0008006" key="3">
    <source>
        <dbReference type="Google" id="ProtNLM"/>
    </source>
</evidence>
<protein>
    <recommendedName>
        <fullName evidence="3">DUF4440 domain-containing protein</fullName>
    </recommendedName>
</protein>
<gene>
    <name evidence="1" type="ORF">H9647_23440</name>
</gene>
<organism evidence="1 2">
    <name type="scientific">Paenibacillus gallinarum</name>
    <dbReference type="NCBI Taxonomy" id="2762232"/>
    <lineage>
        <taxon>Bacteria</taxon>
        <taxon>Bacillati</taxon>
        <taxon>Bacillota</taxon>
        <taxon>Bacilli</taxon>
        <taxon>Bacillales</taxon>
        <taxon>Paenibacillaceae</taxon>
        <taxon>Paenibacillus</taxon>
    </lineage>
</organism>
<proteinExistence type="predicted"/>
<dbReference type="EMBL" id="JACSQL010000019">
    <property type="protein sequence ID" value="MBD7971026.1"/>
    <property type="molecule type" value="Genomic_DNA"/>
</dbReference>
<comment type="caution">
    <text evidence="1">The sequence shown here is derived from an EMBL/GenBank/DDBJ whole genome shotgun (WGS) entry which is preliminary data.</text>
</comment>
<dbReference type="Proteomes" id="UP000608071">
    <property type="component" value="Unassembled WGS sequence"/>
</dbReference>
<dbReference type="RefSeq" id="WP_191804624.1">
    <property type="nucleotide sequence ID" value="NZ_JACSQL010000019.1"/>
</dbReference>
<sequence>MIKRNLLFNFNRFSENEVLIEWEKAVKSEDVIVLESINSDWSIEIDGIQSISQQEFESFLSKIDVFDNEVQLYCKEIYEKSSFGAENYIVTLQWISVLKNSITMGYWGDYVNVELRSNIKYENGIWKQIGICYQ</sequence>
<name>A0ABR8T5J0_9BACL</name>
<reference evidence="1 2" key="1">
    <citation type="submission" date="2020-08" db="EMBL/GenBank/DDBJ databases">
        <title>A Genomic Blueprint of the Chicken Gut Microbiome.</title>
        <authorList>
            <person name="Gilroy R."/>
            <person name="Ravi A."/>
            <person name="Getino M."/>
            <person name="Pursley I."/>
            <person name="Horton D.L."/>
            <person name="Alikhan N.-F."/>
            <person name="Baker D."/>
            <person name="Gharbi K."/>
            <person name="Hall N."/>
            <person name="Watson M."/>
            <person name="Adriaenssens E.M."/>
            <person name="Foster-Nyarko E."/>
            <person name="Jarju S."/>
            <person name="Secka A."/>
            <person name="Antonio M."/>
            <person name="Oren A."/>
            <person name="Chaudhuri R."/>
            <person name="La Ragione R.M."/>
            <person name="Hildebrand F."/>
            <person name="Pallen M.J."/>
        </authorList>
    </citation>
    <scope>NUCLEOTIDE SEQUENCE [LARGE SCALE GENOMIC DNA]</scope>
    <source>
        <strain evidence="1 2">Sa2BVA9</strain>
    </source>
</reference>
<evidence type="ECO:0000313" key="1">
    <source>
        <dbReference type="EMBL" id="MBD7971026.1"/>
    </source>
</evidence>
<evidence type="ECO:0000313" key="2">
    <source>
        <dbReference type="Proteomes" id="UP000608071"/>
    </source>
</evidence>
<accession>A0ABR8T5J0</accession>
<keyword evidence="2" id="KW-1185">Reference proteome</keyword>